<keyword evidence="5" id="KW-0653">Protein transport</keyword>
<name>A0ABV3X5T0_9FIRM</name>
<evidence type="ECO:0000313" key="7">
    <source>
        <dbReference type="Proteomes" id="UP001559623"/>
    </source>
</evidence>
<feature type="transmembrane region" description="Helical" evidence="5">
    <location>
        <begin position="138"/>
        <end position="165"/>
    </location>
</feature>
<feature type="transmembrane region" description="Helical" evidence="5">
    <location>
        <begin position="177"/>
        <end position="207"/>
    </location>
</feature>
<gene>
    <name evidence="5 6" type="primary">tatC</name>
    <name evidence="6" type="ORF">QCO44_07855</name>
</gene>
<comment type="function">
    <text evidence="5">Part of the twin-arginine translocation (Tat) system that transports large folded proteins containing a characteristic twin-arginine motif in their signal peptide across membranes.</text>
</comment>
<evidence type="ECO:0000256" key="3">
    <source>
        <dbReference type="ARBA" id="ARBA00022989"/>
    </source>
</evidence>
<keyword evidence="2 5" id="KW-0812">Transmembrane</keyword>
<dbReference type="NCBIfam" id="TIGR00945">
    <property type="entry name" value="tatC"/>
    <property type="match status" value="1"/>
</dbReference>
<feature type="transmembrane region" description="Helical" evidence="5">
    <location>
        <begin position="97"/>
        <end position="115"/>
    </location>
</feature>
<comment type="subunit">
    <text evidence="5">Forms a complex with TatA.</text>
</comment>
<dbReference type="InterPro" id="IPR002033">
    <property type="entry name" value="TatC"/>
</dbReference>
<dbReference type="Proteomes" id="UP001559623">
    <property type="component" value="Unassembled WGS sequence"/>
</dbReference>
<feature type="transmembrane region" description="Helical" evidence="5">
    <location>
        <begin position="227"/>
        <end position="253"/>
    </location>
</feature>
<comment type="caution">
    <text evidence="6">The sequence shown here is derived from an EMBL/GenBank/DDBJ whole genome shotgun (WGS) entry which is preliminary data.</text>
</comment>
<comment type="similarity">
    <text evidence="5">Belongs to the TatC family.</text>
</comment>
<feature type="transmembrane region" description="Helical" evidence="5">
    <location>
        <begin position="265"/>
        <end position="281"/>
    </location>
</feature>
<reference evidence="6 7" key="1">
    <citation type="submission" date="2023-04" db="EMBL/GenBank/DDBJ databases">
        <title>Genome Sequence of Selenomonas sputigena ATCC 33150.</title>
        <authorList>
            <person name="Miller D.P."/>
            <person name="Anvari S."/>
            <person name="Polson S.W."/>
            <person name="Macdonald M."/>
            <person name="Mcdowell J.V."/>
        </authorList>
    </citation>
    <scope>NUCLEOTIDE SEQUENCE [LARGE SCALE GENOMIC DNA]</scope>
    <source>
        <strain evidence="6 7">ATCC 33150</strain>
    </source>
</reference>
<dbReference type="PANTHER" id="PTHR30371">
    <property type="entry name" value="SEC-INDEPENDENT PROTEIN TRANSLOCASE PROTEIN TATC"/>
    <property type="match status" value="1"/>
</dbReference>
<evidence type="ECO:0000313" key="6">
    <source>
        <dbReference type="EMBL" id="MEX5285549.1"/>
    </source>
</evidence>
<dbReference type="EMBL" id="JARVLH010000004">
    <property type="protein sequence ID" value="MEX5285549.1"/>
    <property type="molecule type" value="Genomic_DNA"/>
</dbReference>
<dbReference type="PANTHER" id="PTHR30371:SF0">
    <property type="entry name" value="SEC-INDEPENDENT PROTEIN TRANSLOCASE PROTEIN TATC, CHLOROPLASTIC-RELATED"/>
    <property type="match status" value="1"/>
</dbReference>
<keyword evidence="7" id="KW-1185">Reference proteome</keyword>
<keyword evidence="5" id="KW-1003">Cell membrane</keyword>
<keyword evidence="5" id="KW-0811">Translocation</keyword>
<dbReference type="Pfam" id="PF00902">
    <property type="entry name" value="TatC"/>
    <property type="match status" value="1"/>
</dbReference>
<keyword evidence="3 5" id="KW-1133">Transmembrane helix</keyword>
<proteinExistence type="inferred from homology"/>
<evidence type="ECO:0000256" key="2">
    <source>
        <dbReference type="ARBA" id="ARBA00022692"/>
    </source>
</evidence>
<dbReference type="RefSeq" id="WP_368847275.1">
    <property type="nucleotide sequence ID" value="NZ_CP194411.1"/>
</dbReference>
<organism evidence="6 7">
    <name type="scientific">Selenomonas sputigena</name>
    <dbReference type="NCBI Taxonomy" id="69823"/>
    <lineage>
        <taxon>Bacteria</taxon>
        <taxon>Bacillati</taxon>
        <taxon>Bacillota</taxon>
        <taxon>Negativicutes</taxon>
        <taxon>Selenomonadales</taxon>
        <taxon>Selenomonadaceae</taxon>
        <taxon>Selenomonas</taxon>
    </lineage>
</organism>
<protein>
    <recommendedName>
        <fullName evidence="5">Sec-independent protein translocase protein TatC</fullName>
    </recommendedName>
</protein>
<evidence type="ECO:0000256" key="5">
    <source>
        <dbReference type="HAMAP-Rule" id="MF_00902"/>
    </source>
</evidence>
<keyword evidence="4 5" id="KW-0472">Membrane</keyword>
<comment type="subcellular location">
    <subcellularLocation>
        <location evidence="5">Cell membrane</location>
        <topology evidence="5">Multi-pass membrane protein</topology>
    </subcellularLocation>
    <subcellularLocation>
        <location evidence="1">Membrane</location>
        <topology evidence="1">Multi-pass membrane protein</topology>
    </subcellularLocation>
</comment>
<sequence length="310" mass="33669">MTYEKNEQPLNESAAALEPGTAEEAAFLARAGAAAQENAAAEGAGSGAETTAAGLQRTAGAGAALPDAAPLTASPQEERKDGSMSIIAHLEELRKRLIYSMIAVAVGSGVAYFYIDDIMRCLTAPAGKLYYMQPAEAFFTYLKIAVFGGFLLAVPIVFYQIWRFILPALTMRERKALLLIVPTSVVLFFAGLLFSFFIVLPAAIRFFVGFGTDSLEPLFSLGKYLDFVLAFILPFGCVFELPLIIVVLAKLGFVGSAFLWRQQRVVVFLSFVIGAVISPTPDVFSQTMIAVPMILLYEASYLIVRFVLRK</sequence>
<accession>A0ABV3X5T0</accession>
<evidence type="ECO:0000256" key="4">
    <source>
        <dbReference type="ARBA" id="ARBA00023136"/>
    </source>
</evidence>
<dbReference type="PRINTS" id="PR01840">
    <property type="entry name" value="TATCFAMILY"/>
</dbReference>
<dbReference type="HAMAP" id="MF_00902">
    <property type="entry name" value="TatC"/>
    <property type="match status" value="1"/>
</dbReference>
<keyword evidence="5" id="KW-0813">Transport</keyword>
<evidence type="ECO:0000256" key="1">
    <source>
        <dbReference type="ARBA" id="ARBA00004141"/>
    </source>
</evidence>
<feature type="transmembrane region" description="Helical" evidence="5">
    <location>
        <begin position="287"/>
        <end position="308"/>
    </location>
</feature>